<reference evidence="6" key="1">
    <citation type="journal article" date="2022" name="IScience">
        <title>Evolution of zygomycete secretomes and the origins of terrestrial fungal ecologies.</title>
        <authorList>
            <person name="Chang Y."/>
            <person name="Wang Y."/>
            <person name="Mondo S."/>
            <person name="Ahrendt S."/>
            <person name="Andreopoulos W."/>
            <person name="Barry K."/>
            <person name="Beard J."/>
            <person name="Benny G.L."/>
            <person name="Blankenship S."/>
            <person name="Bonito G."/>
            <person name="Cuomo C."/>
            <person name="Desiro A."/>
            <person name="Gervers K.A."/>
            <person name="Hundley H."/>
            <person name="Kuo A."/>
            <person name="LaButti K."/>
            <person name="Lang B.F."/>
            <person name="Lipzen A."/>
            <person name="O'Donnell K."/>
            <person name="Pangilinan J."/>
            <person name="Reynolds N."/>
            <person name="Sandor L."/>
            <person name="Smith M.E."/>
            <person name="Tsang A."/>
            <person name="Grigoriev I.V."/>
            <person name="Stajich J.E."/>
            <person name="Spatafora J.W."/>
        </authorList>
    </citation>
    <scope>NUCLEOTIDE SEQUENCE</scope>
    <source>
        <strain evidence="6">RSA 2281</strain>
    </source>
</reference>
<dbReference type="PROSITE" id="PS00687">
    <property type="entry name" value="ALDEHYDE_DEHYDR_GLU"/>
    <property type="match status" value="1"/>
</dbReference>
<dbReference type="GO" id="GO:0004030">
    <property type="term" value="F:aldehyde dehydrogenase [NAD(P)+] activity"/>
    <property type="evidence" value="ECO:0007669"/>
    <property type="project" value="UniProtKB-ARBA"/>
</dbReference>
<dbReference type="AlphaFoldDB" id="A0AAD5K9I4"/>
<dbReference type="InterPro" id="IPR016163">
    <property type="entry name" value="Ald_DH_C"/>
</dbReference>
<evidence type="ECO:0000259" key="5">
    <source>
        <dbReference type="Pfam" id="PF00171"/>
    </source>
</evidence>
<dbReference type="GO" id="GO:0019413">
    <property type="term" value="P:acetate biosynthetic process"/>
    <property type="evidence" value="ECO:0007669"/>
    <property type="project" value="UniProtKB-ARBA"/>
</dbReference>
<feature type="domain" description="Aldehyde dehydrogenase" evidence="5">
    <location>
        <begin position="34"/>
        <end position="489"/>
    </location>
</feature>
<comment type="caution">
    <text evidence="6">The sequence shown here is derived from an EMBL/GenBank/DDBJ whole genome shotgun (WGS) entry which is preliminary data.</text>
</comment>
<keyword evidence="2 4" id="KW-0560">Oxidoreductase</keyword>
<comment type="similarity">
    <text evidence="1 4">Belongs to the aldehyde dehydrogenase family.</text>
</comment>
<reference evidence="6" key="2">
    <citation type="submission" date="2023-02" db="EMBL/GenBank/DDBJ databases">
        <authorList>
            <consortium name="DOE Joint Genome Institute"/>
            <person name="Mondo S.J."/>
            <person name="Chang Y."/>
            <person name="Wang Y."/>
            <person name="Ahrendt S."/>
            <person name="Andreopoulos W."/>
            <person name="Barry K."/>
            <person name="Beard J."/>
            <person name="Benny G.L."/>
            <person name="Blankenship S."/>
            <person name="Bonito G."/>
            <person name="Cuomo C."/>
            <person name="Desiro A."/>
            <person name="Gervers K.A."/>
            <person name="Hundley H."/>
            <person name="Kuo A."/>
            <person name="LaButti K."/>
            <person name="Lang B.F."/>
            <person name="Lipzen A."/>
            <person name="O'Donnell K."/>
            <person name="Pangilinan J."/>
            <person name="Reynolds N."/>
            <person name="Sandor L."/>
            <person name="Smith M.W."/>
            <person name="Tsang A."/>
            <person name="Grigoriev I.V."/>
            <person name="Stajich J.E."/>
            <person name="Spatafora J.W."/>
        </authorList>
    </citation>
    <scope>NUCLEOTIDE SEQUENCE</scope>
    <source>
        <strain evidence="6">RSA 2281</strain>
    </source>
</reference>
<dbReference type="InterPro" id="IPR015590">
    <property type="entry name" value="Aldehyde_DH_dom"/>
</dbReference>
<dbReference type="Gene3D" id="3.40.309.10">
    <property type="entry name" value="Aldehyde Dehydrogenase, Chain A, domain 2"/>
    <property type="match status" value="1"/>
</dbReference>
<dbReference type="InterPro" id="IPR016162">
    <property type="entry name" value="Ald_DH_N"/>
</dbReference>
<dbReference type="FunFam" id="3.40.605.10:FF:000026">
    <property type="entry name" value="Aldehyde dehydrogenase, putative"/>
    <property type="match status" value="1"/>
</dbReference>
<dbReference type="FunFam" id="3.40.309.10:FF:000001">
    <property type="entry name" value="Mitochondrial aldehyde dehydrogenase 2"/>
    <property type="match status" value="1"/>
</dbReference>
<organism evidence="6 7">
    <name type="scientific">Phascolomyces articulosus</name>
    <dbReference type="NCBI Taxonomy" id="60185"/>
    <lineage>
        <taxon>Eukaryota</taxon>
        <taxon>Fungi</taxon>
        <taxon>Fungi incertae sedis</taxon>
        <taxon>Mucoromycota</taxon>
        <taxon>Mucoromycotina</taxon>
        <taxon>Mucoromycetes</taxon>
        <taxon>Mucorales</taxon>
        <taxon>Lichtheimiaceae</taxon>
        <taxon>Phascolomyces</taxon>
    </lineage>
</organism>
<feature type="active site" evidence="3">
    <location>
        <position position="265"/>
    </location>
</feature>
<dbReference type="EMBL" id="JAIXMP010000015">
    <property type="protein sequence ID" value="KAI9261570.1"/>
    <property type="molecule type" value="Genomic_DNA"/>
</dbReference>
<dbReference type="Pfam" id="PF00171">
    <property type="entry name" value="Aldedh"/>
    <property type="match status" value="1"/>
</dbReference>
<sequence length="498" mass="54394">MTERSLETELTTPNGYKVTVNTGLFINNEFVPGADTISTINPSTGKVITSVQAAEAEQVDLAVEAAYKAFYGGWKTTSARERARLLLKLADLVERDSEDLAHLETLDNGKPLSTSREIDVPSLASHLRYFAGFCDKIHGKTIETEGKLSYTVYEPLGVCAAIIPWNAPLVMISKKIAPALCAGNTIVFKTSELTPLSSLKFASLVKETGFPPGVVNFITGYGNIVGEGLSRHMKVSKVTFTGSAPTGRAIMKGASESNLKRVSLELGGKSPNIIFDDVEDLDHAVVSAYQAIYYNSGQVCCAGSRVYVQEGIYDRFVEKFKAMTEATKIGNPFIQETFQGPQISEAQFNRVMSYIDIGKKEGATCFVGGNRHGDNGYFIEPTIFTDVKSDMRIMKEEIFGPVVTISKFKDEEEVVAKANDSIYGLGAAVFTSNIKRAIRVSNALEAGTVCVNEYNMFSDDCPFGGYKQSGIGRENSEYALLEYLQIKTIKINIRSPNE</sequence>
<evidence type="ECO:0000256" key="1">
    <source>
        <dbReference type="ARBA" id="ARBA00009986"/>
    </source>
</evidence>
<name>A0AAD5K9I4_9FUNG</name>
<dbReference type="FunFam" id="3.40.605.10:FF:000001">
    <property type="entry name" value="Aldehyde dehydrogenase 1"/>
    <property type="match status" value="1"/>
</dbReference>
<dbReference type="InterPro" id="IPR016160">
    <property type="entry name" value="Ald_DH_CS_CYS"/>
</dbReference>
<gene>
    <name evidence="6" type="ORF">BDA99DRAFT_547289</name>
</gene>
<proteinExistence type="inferred from homology"/>
<dbReference type="InterPro" id="IPR029510">
    <property type="entry name" value="Ald_DH_CS_GLU"/>
</dbReference>
<dbReference type="Gene3D" id="3.40.605.10">
    <property type="entry name" value="Aldehyde Dehydrogenase, Chain A, domain 1"/>
    <property type="match status" value="1"/>
</dbReference>
<protein>
    <submittedName>
        <fullName evidence="6">Aldehyde dehydrogenase domain-containing protein</fullName>
    </submittedName>
</protein>
<evidence type="ECO:0000313" key="7">
    <source>
        <dbReference type="Proteomes" id="UP001209540"/>
    </source>
</evidence>
<dbReference type="PANTHER" id="PTHR11699">
    <property type="entry name" value="ALDEHYDE DEHYDROGENASE-RELATED"/>
    <property type="match status" value="1"/>
</dbReference>
<keyword evidence="7" id="KW-1185">Reference proteome</keyword>
<evidence type="ECO:0000256" key="2">
    <source>
        <dbReference type="ARBA" id="ARBA00023002"/>
    </source>
</evidence>
<evidence type="ECO:0000256" key="3">
    <source>
        <dbReference type="PROSITE-ProRule" id="PRU10007"/>
    </source>
</evidence>
<dbReference type="CDD" id="cd07091">
    <property type="entry name" value="ALDH_F1-2_Ald2-like"/>
    <property type="match status" value="1"/>
</dbReference>
<dbReference type="Proteomes" id="UP001209540">
    <property type="component" value="Unassembled WGS sequence"/>
</dbReference>
<dbReference type="SUPFAM" id="SSF53720">
    <property type="entry name" value="ALDH-like"/>
    <property type="match status" value="1"/>
</dbReference>
<dbReference type="PROSITE" id="PS00070">
    <property type="entry name" value="ALDEHYDE_DEHYDR_CYS"/>
    <property type="match status" value="1"/>
</dbReference>
<dbReference type="InterPro" id="IPR016161">
    <property type="entry name" value="Ald_DH/histidinol_DH"/>
</dbReference>
<evidence type="ECO:0000313" key="6">
    <source>
        <dbReference type="EMBL" id="KAI9261570.1"/>
    </source>
</evidence>
<evidence type="ECO:0000256" key="4">
    <source>
        <dbReference type="RuleBase" id="RU003345"/>
    </source>
</evidence>
<accession>A0AAD5K9I4</accession>